<organism evidence="2">
    <name type="scientific">Sipha flava</name>
    <name type="common">yellow sugarcane aphid</name>
    <dbReference type="NCBI Taxonomy" id="143950"/>
    <lineage>
        <taxon>Eukaryota</taxon>
        <taxon>Metazoa</taxon>
        <taxon>Ecdysozoa</taxon>
        <taxon>Arthropoda</taxon>
        <taxon>Hexapoda</taxon>
        <taxon>Insecta</taxon>
        <taxon>Pterygota</taxon>
        <taxon>Neoptera</taxon>
        <taxon>Paraneoptera</taxon>
        <taxon>Hemiptera</taxon>
        <taxon>Sternorrhyncha</taxon>
        <taxon>Aphidomorpha</taxon>
        <taxon>Aphidoidea</taxon>
        <taxon>Aphididae</taxon>
        <taxon>Sipha</taxon>
    </lineage>
</organism>
<keyword evidence="1" id="KW-1133">Transmembrane helix</keyword>
<dbReference type="AlphaFoldDB" id="A0A2S2QLZ7"/>
<keyword evidence="1" id="KW-0812">Transmembrane</keyword>
<gene>
    <name evidence="2" type="ORF">g.106963</name>
</gene>
<dbReference type="EMBL" id="GGMS01009508">
    <property type="protein sequence ID" value="MBY78711.1"/>
    <property type="molecule type" value="Transcribed_RNA"/>
</dbReference>
<accession>A0A2S2QLZ7</accession>
<sequence>MLLRYTTLAHTHTYNHSVVYLVYLNTLSDSGYVDCCASSAFPPVVLINIRKQIYFFPTAFVEQSSLVESYKGNERVVGINHRENLQLFNYKIPLCLLCILFIYLYSHYLFTLMAFFF</sequence>
<keyword evidence="1" id="KW-0472">Membrane</keyword>
<reference evidence="2" key="1">
    <citation type="submission" date="2018-04" db="EMBL/GenBank/DDBJ databases">
        <title>Transcriptome assembly of Sipha flava.</title>
        <authorList>
            <person name="Scully E.D."/>
            <person name="Geib S.M."/>
            <person name="Palmer N.A."/>
            <person name="Koch K."/>
            <person name="Bradshaw J."/>
            <person name="Heng-Moss T."/>
            <person name="Sarath G."/>
        </authorList>
    </citation>
    <scope>NUCLEOTIDE SEQUENCE</scope>
</reference>
<proteinExistence type="predicted"/>
<evidence type="ECO:0000256" key="1">
    <source>
        <dbReference type="SAM" id="Phobius"/>
    </source>
</evidence>
<feature type="transmembrane region" description="Helical" evidence="1">
    <location>
        <begin position="92"/>
        <end position="116"/>
    </location>
</feature>
<evidence type="ECO:0000313" key="2">
    <source>
        <dbReference type="EMBL" id="MBY78711.1"/>
    </source>
</evidence>
<name>A0A2S2QLZ7_9HEMI</name>
<protein>
    <submittedName>
        <fullName evidence="2">Uncharacterized protein</fullName>
    </submittedName>
</protein>